<feature type="region of interest" description="Disordered" evidence="6">
    <location>
        <begin position="1"/>
        <end position="103"/>
    </location>
</feature>
<sequence>MAALQLRTKQRKLYNPSLIHLFSTSPTPPDPTTTDQSSSSTSPHPSQSQSNISSYFSDVKASLKQQQHRQQRATSPFSPRNPANASNPSNPVNPSFSKPSSAASIEEIRKNLSEFRLRASVPPPTVPNSAPSTSPASPSSSQHISFQELYKRNVTGKVDEKGTNAEWGPGKTLSFDTIRESLRHLRPSSGALQNERSGDSLSLSKYKSSLKLKPSMDSGPVIGGTDTLLVSVFGKEMESKKTEGETMAMKTEFVKNYNVEELGHKLRKLRPEGKKSGEGWFSLGELSERLMKLREMDEKETESNVGGFAYRDLRESLFKLKMSDDEKAKKSSKNFTSVLIADFGEVIGAEVLNSVYFLILDSNPMIIIRGKNGDSHMHDGPSTTETENKVVKSVSQNPYGVSWKRCKRMKLRRVCTSWKYLHPDNMSSEEKLKIELAKVRDEFKMSESDCGSARVQVAQLTTKIKHLSSVLHKKDKHSLKGLQGMVQRRKRLLKYLRRTDWDSYCLVLSRLGLRDNPNYKS</sequence>
<feature type="compositionally biased region" description="Low complexity" evidence="6">
    <location>
        <begin position="32"/>
        <end position="57"/>
    </location>
</feature>
<comment type="similarity">
    <text evidence="1">Belongs to the universal ribosomal protein uS15 family.</text>
</comment>
<dbReference type="GO" id="GO:0006412">
    <property type="term" value="P:translation"/>
    <property type="evidence" value="ECO:0007669"/>
    <property type="project" value="InterPro"/>
</dbReference>
<keyword evidence="3" id="KW-0687">Ribonucleoprotein</keyword>
<dbReference type="NCBIfam" id="TIGR00952">
    <property type="entry name" value="S15_bact"/>
    <property type="match status" value="1"/>
</dbReference>
<dbReference type="GO" id="GO:0005840">
    <property type="term" value="C:ribosome"/>
    <property type="evidence" value="ECO:0007669"/>
    <property type="project" value="UniProtKB-KW"/>
</dbReference>
<evidence type="ECO:0000256" key="1">
    <source>
        <dbReference type="ARBA" id="ARBA00008434"/>
    </source>
</evidence>
<reference evidence="7 8" key="1">
    <citation type="journal article" date="2019" name="Plant Biotechnol. J.">
        <title>The red bayberry genome and genetic basis of sex determination.</title>
        <authorList>
            <person name="Jia H.M."/>
            <person name="Jia H.J."/>
            <person name="Cai Q.L."/>
            <person name="Wang Y."/>
            <person name="Zhao H.B."/>
            <person name="Yang W.F."/>
            <person name="Wang G.Y."/>
            <person name="Li Y.H."/>
            <person name="Zhan D.L."/>
            <person name="Shen Y.T."/>
            <person name="Niu Q.F."/>
            <person name="Chang L."/>
            <person name="Qiu J."/>
            <person name="Zhao L."/>
            <person name="Xie H.B."/>
            <person name="Fu W.Y."/>
            <person name="Jin J."/>
            <person name="Li X.W."/>
            <person name="Jiao Y."/>
            <person name="Zhou C.C."/>
            <person name="Tu T."/>
            <person name="Chai C.Y."/>
            <person name="Gao J.L."/>
            <person name="Fan L.J."/>
            <person name="van de Weg E."/>
            <person name="Wang J.Y."/>
            <person name="Gao Z.S."/>
        </authorList>
    </citation>
    <scope>NUCLEOTIDE SEQUENCE [LARGE SCALE GENOMIC DNA]</scope>
    <source>
        <tissue evidence="7">Leaves</tissue>
    </source>
</reference>
<dbReference type="HAMAP" id="MF_01343_B">
    <property type="entry name" value="Ribosomal_uS15_B"/>
    <property type="match status" value="1"/>
</dbReference>
<evidence type="ECO:0000256" key="6">
    <source>
        <dbReference type="SAM" id="MobiDB-lite"/>
    </source>
</evidence>
<protein>
    <recommendedName>
        <fullName evidence="4">Small ribosomal subunit protein uS15c</fullName>
    </recommendedName>
    <alternativeName>
        <fullName evidence="5">30S ribosomal protein S15, chloroplastic</fullName>
    </alternativeName>
</protein>
<proteinExistence type="inferred from homology"/>
<evidence type="ECO:0000313" key="8">
    <source>
        <dbReference type="Proteomes" id="UP000516437"/>
    </source>
</evidence>
<feature type="region of interest" description="Disordered" evidence="6">
    <location>
        <begin position="119"/>
        <end position="144"/>
    </location>
</feature>
<gene>
    <name evidence="7" type="ORF">CJ030_MR3G026647</name>
</gene>
<dbReference type="InterPro" id="IPR000589">
    <property type="entry name" value="Ribosomal_uS15"/>
</dbReference>
<dbReference type="GO" id="GO:0005737">
    <property type="term" value="C:cytoplasm"/>
    <property type="evidence" value="ECO:0007669"/>
    <property type="project" value="UniProtKB-ARBA"/>
</dbReference>
<keyword evidence="8" id="KW-1185">Reference proteome</keyword>
<organism evidence="7 8">
    <name type="scientific">Morella rubra</name>
    <name type="common">Chinese bayberry</name>
    <dbReference type="NCBI Taxonomy" id="262757"/>
    <lineage>
        <taxon>Eukaryota</taxon>
        <taxon>Viridiplantae</taxon>
        <taxon>Streptophyta</taxon>
        <taxon>Embryophyta</taxon>
        <taxon>Tracheophyta</taxon>
        <taxon>Spermatophyta</taxon>
        <taxon>Magnoliopsida</taxon>
        <taxon>eudicotyledons</taxon>
        <taxon>Gunneridae</taxon>
        <taxon>Pentapetalae</taxon>
        <taxon>rosids</taxon>
        <taxon>fabids</taxon>
        <taxon>Fagales</taxon>
        <taxon>Myricaceae</taxon>
        <taxon>Morella</taxon>
    </lineage>
</organism>
<dbReference type="PANTHER" id="PTHR47546:SF3">
    <property type="entry name" value="30S RIBOSOMAL PROTEIN S15, CHLOROPLASTIC"/>
    <property type="match status" value="1"/>
</dbReference>
<keyword evidence="2 7" id="KW-0689">Ribosomal protein</keyword>
<accession>A0A6A1W3S8</accession>
<dbReference type="SMART" id="SM01387">
    <property type="entry name" value="Ribosomal_S15"/>
    <property type="match status" value="1"/>
</dbReference>
<name>A0A6A1W3S8_9ROSI</name>
<dbReference type="OrthoDB" id="441444at2759"/>
<dbReference type="Pfam" id="PF00312">
    <property type="entry name" value="Ribosomal_S15"/>
    <property type="match status" value="1"/>
</dbReference>
<evidence type="ECO:0000256" key="4">
    <source>
        <dbReference type="ARBA" id="ARBA00035250"/>
    </source>
</evidence>
<dbReference type="Gene3D" id="1.10.287.10">
    <property type="entry name" value="S15/NS1, RNA-binding"/>
    <property type="match status" value="1"/>
</dbReference>
<dbReference type="Proteomes" id="UP000516437">
    <property type="component" value="Chromosome 3"/>
</dbReference>
<dbReference type="InterPro" id="IPR009068">
    <property type="entry name" value="uS15_NS1_RNA-bd_sf"/>
</dbReference>
<dbReference type="InterPro" id="IPR005290">
    <property type="entry name" value="Ribosomal_uS15_bac-type"/>
</dbReference>
<feature type="compositionally biased region" description="Low complexity" evidence="6">
    <location>
        <begin position="75"/>
        <end position="101"/>
    </location>
</feature>
<evidence type="ECO:0000256" key="3">
    <source>
        <dbReference type="ARBA" id="ARBA00023274"/>
    </source>
</evidence>
<dbReference type="GO" id="GO:1990904">
    <property type="term" value="C:ribonucleoprotein complex"/>
    <property type="evidence" value="ECO:0007669"/>
    <property type="project" value="UniProtKB-KW"/>
</dbReference>
<dbReference type="AlphaFoldDB" id="A0A6A1W3S8"/>
<dbReference type="CDD" id="cd00353">
    <property type="entry name" value="Ribosomal_S15p_S13e"/>
    <property type="match status" value="1"/>
</dbReference>
<evidence type="ECO:0000256" key="5">
    <source>
        <dbReference type="ARBA" id="ARBA00035484"/>
    </source>
</evidence>
<dbReference type="EMBL" id="RXIC02000021">
    <property type="protein sequence ID" value="KAB1218767.1"/>
    <property type="molecule type" value="Genomic_DNA"/>
</dbReference>
<comment type="caution">
    <text evidence="7">The sequence shown here is derived from an EMBL/GenBank/DDBJ whole genome shotgun (WGS) entry which is preliminary data.</text>
</comment>
<dbReference type="GO" id="GO:0003735">
    <property type="term" value="F:structural constituent of ribosome"/>
    <property type="evidence" value="ECO:0007669"/>
    <property type="project" value="InterPro"/>
</dbReference>
<dbReference type="SUPFAM" id="SSF47060">
    <property type="entry name" value="S15/NS1 RNA-binding domain"/>
    <property type="match status" value="1"/>
</dbReference>
<feature type="compositionally biased region" description="Low complexity" evidence="6">
    <location>
        <begin position="127"/>
        <end position="141"/>
    </location>
</feature>
<evidence type="ECO:0000313" key="7">
    <source>
        <dbReference type="EMBL" id="KAB1218767.1"/>
    </source>
</evidence>
<evidence type="ECO:0000256" key="2">
    <source>
        <dbReference type="ARBA" id="ARBA00022980"/>
    </source>
</evidence>
<dbReference type="PANTHER" id="PTHR47546">
    <property type="entry name" value="S15/NS1, RNA-BINDING PROTEIN"/>
    <property type="match status" value="1"/>
</dbReference>